<name>A0A1F6N4Y5_9BACT</name>
<reference evidence="1 2" key="1">
    <citation type="journal article" date="2016" name="Nat. Commun.">
        <title>Thousands of microbial genomes shed light on interconnected biogeochemical processes in an aquifer system.</title>
        <authorList>
            <person name="Anantharaman K."/>
            <person name="Brown C.T."/>
            <person name="Hug L.A."/>
            <person name="Sharon I."/>
            <person name="Castelle C.J."/>
            <person name="Probst A.J."/>
            <person name="Thomas B.C."/>
            <person name="Singh A."/>
            <person name="Wilkins M.J."/>
            <person name="Karaoz U."/>
            <person name="Brodie E.L."/>
            <person name="Williams K.H."/>
            <person name="Hubbard S.S."/>
            <person name="Banfield J.F."/>
        </authorList>
    </citation>
    <scope>NUCLEOTIDE SEQUENCE [LARGE SCALE GENOMIC DNA]</scope>
</reference>
<proteinExistence type="predicted"/>
<gene>
    <name evidence="1" type="ORF">A2983_00395</name>
</gene>
<protein>
    <submittedName>
        <fullName evidence="1">Uncharacterized protein</fullName>
    </submittedName>
</protein>
<evidence type="ECO:0000313" key="2">
    <source>
        <dbReference type="Proteomes" id="UP000177040"/>
    </source>
</evidence>
<dbReference type="Gene3D" id="2.30.30.110">
    <property type="match status" value="1"/>
</dbReference>
<organism evidence="1 2">
    <name type="scientific">Candidatus Magasanikbacteria bacterium RIFCSPLOWO2_01_FULL_40_15</name>
    <dbReference type="NCBI Taxonomy" id="1798686"/>
    <lineage>
        <taxon>Bacteria</taxon>
        <taxon>Candidatus Magasanikiibacteriota</taxon>
    </lineage>
</organism>
<sequence length="154" mass="18351">MKDFSEWHNIKHKIENFQVEKLFHDREIWWCSLGSNIGFEQDGKNAKYERPILIFRKFSKGMFWGLPLTSKEKDDIFHHKIILHLIDQNEKPQEKISRVILSQLRLLSAKRLIRRVARINEKIFAEIEKQVINLILEKENGLLIESSGALRQFV</sequence>
<dbReference type="SUPFAM" id="SSF50118">
    <property type="entry name" value="Cell growth inhibitor/plasmid maintenance toxic component"/>
    <property type="match status" value="1"/>
</dbReference>
<dbReference type="GO" id="GO:0003677">
    <property type="term" value="F:DNA binding"/>
    <property type="evidence" value="ECO:0007669"/>
    <property type="project" value="InterPro"/>
</dbReference>
<dbReference type="Proteomes" id="UP000177040">
    <property type="component" value="Unassembled WGS sequence"/>
</dbReference>
<evidence type="ECO:0000313" key="1">
    <source>
        <dbReference type="EMBL" id="OGH78788.1"/>
    </source>
</evidence>
<dbReference type="InterPro" id="IPR003477">
    <property type="entry name" value="PemK-like"/>
</dbReference>
<comment type="caution">
    <text evidence="1">The sequence shown here is derived from an EMBL/GenBank/DDBJ whole genome shotgun (WGS) entry which is preliminary data.</text>
</comment>
<dbReference type="Pfam" id="PF02452">
    <property type="entry name" value="PemK_toxin"/>
    <property type="match status" value="1"/>
</dbReference>
<accession>A0A1F6N4Y5</accession>
<dbReference type="InterPro" id="IPR011067">
    <property type="entry name" value="Plasmid_toxin/cell-grow_inhib"/>
</dbReference>
<dbReference type="EMBL" id="MFQH01000002">
    <property type="protein sequence ID" value="OGH78788.1"/>
    <property type="molecule type" value="Genomic_DNA"/>
</dbReference>
<dbReference type="AlphaFoldDB" id="A0A1F6N4Y5"/>